<gene>
    <name evidence="1" type="ORF">NPIL_405201</name>
</gene>
<sequence>GISRNWIYLLNLMDHCLFGDGSSADECIKRQPDADQSAQNGPLLSLCMS</sequence>
<proteinExistence type="predicted"/>
<evidence type="ECO:0000313" key="1">
    <source>
        <dbReference type="EMBL" id="GFU14001.1"/>
    </source>
</evidence>
<feature type="non-terminal residue" evidence="1">
    <location>
        <position position="1"/>
    </location>
</feature>
<dbReference type="EMBL" id="BMAW01079108">
    <property type="protein sequence ID" value="GFU14001.1"/>
    <property type="molecule type" value="Genomic_DNA"/>
</dbReference>
<evidence type="ECO:0000313" key="2">
    <source>
        <dbReference type="Proteomes" id="UP000887013"/>
    </source>
</evidence>
<keyword evidence="2" id="KW-1185">Reference proteome</keyword>
<protein>
    <submittedName>
        <fullName evidence="1">Uncharacterized protein</fullName>
    </submittedName>
</protein>
<dbReference type="Proteomes" id="UP000887013">
    <property type="component" value="Unassembled WGS sequence"/>
</dbReference>
<reference evidence="1" key="1">
    <citation type="submission" date="2020-08" db="EMBL/GenBank/DDBJ databases">
        <title>Multicomponent nature underlies the extraordinary mechanical properties of spider dragline silk.</title>
        <authorList>
            <person name="Kono N."/>
            <person name="Nakamura H."/>
            <person name="Mori M."/>
            <person name="Yoshida Y."/>
            <person name="Ohtoshi R."/>
            <person name="Malay A.D."/>
            <person name="Moran D.A.P."/>
            <person name="Tomita M."/>
            <person name="Numata K."/>
            <person name="Arakawa K."/>
        </authorList>
    </citation>
    <scope>NUCLEOTIDE SEQUENCE</scope>
</reference>
<dbReference type="AlphaFoldDB" id="A0A8X6QA28"/>
<name>A0A8X6QA28_NEPPI</name>
<organism evidence="1 2">
    <name type="scientific">Nephila pilipes</name>
    <name type="common">Giant wood spider</name>
    <name type="synonym">Nephila maculata</name>
    <dbReference type="NCBI Taxonomy" id="299642"/>
    <lineage>
        <taxon>Eukaryota</taxon>
        <taxon>Metazoa</taxon>
        <taxon>Ecdysozoa</taxon>
        <taxon>Arthropoda</taxon>
        <taxon>Chelicerata</taxon>
        <taxon>Arachnida</taxon>
        <taxon>Araneae</taxon>
        <taxon>Araneomorphae</taxon>
        <taxon>Entelegynae</taxon>
        <taxon>Araneoidea</taxon>
        <taxon>Nephilidae</taxon>
        <taxon>Nephila</taxon>
    </lineage>
</organism>
<accession>A0A8X6QA28</accession>
<comment type="caution">
    <text evidence="1">The sequence shown here is derived from an EMBL/GenBank/DDBJ whole genome shotgun (WGS) entry which is preliminary data.</text>
</comment>